<sequence>MAIHKSAFKRASLPQLPPELWIDIHRLATESLSPLAAVYDKRSSNSDDPLNDLDLQRYLRAVRTLARVCRLWNSITRDLLYAHVRINARFNSLATALADPSTAAAVRSVRLSSTRFDYNVAVLRLCPHLALIVQPEFPRPGRVHFGPVVPLPALPHLTHLYWISSAWSADLLARVLHAAPTLTDLHLSHSSTIAPPDASDVPALPALRDLVLEPRLPHPAMLSLLASPLPVLAHFTLSPAHLTYPAFPTLPTVHTLTLADPSPQLHPLQLARIATRFPRLRELRYNVTMAAPLVQTPAAEAEVPPLLATVRLALASLVRMPPHNVTHLARLARAHLRLLLALHGVERVVLEGRWDVLRAASADDLEALLGELRGRGCVVEGSGFEAET</sequence>
<gene>
    <name evidence="1" type="ORF">B0H15DRAFT_947591</name>
</gene>
<dbReference type="SUPFAM" id="SSF52047">
    <property type="entry name" value="RNI-like"/>
    <property type="match status" value="1"/>
</dbReference>
<accession>A0AAD6UCP4</accession>
<reference evidence="1" key="1">
    <citation type="submission" date="2023-03" db="EMBL/GenBank/DDBJ databases">
        <title>Massive genome expansion in bonnet fungi (Mycena s.s.) driven by repeated elements and novel gene families across ecological guilds.</title>
        <authorList>
            <consortium name="Lawrence Berkeley National Laboratory"/>
            <person name="Harder C.B."/>
            <person name="Miyauchi S."/>
            <person name="Viragh M."/>
            <person name="Kuo A."/>
            <person name="Thoen E."/>
            <person name="Andreopoulos B."/>
            <person name="Lu D."/>
            <person name="Skrede I."/>
            <person name="Drula E."/>
            <person name="Henrissat B."/>
            <person name="Morin E."/>
            <person name="Kohler A."/>
            <person name="Barry K."/>
            <person name="LaButti K."/>
            <person name="Morin E."/>
            <person name="Salamov A."/>
            <person name="Lipzen A."/>
            <person name="Mereny Z."/>
            <person name="Hegedus B."/>
            <person name="Baldrian P."/>
            <person name="Stursova M."/>
            <person name="Weitz H."/>
            <person name="Taylor A."/>
            <person name="Grigoriev I.V."/>
            <person name="Nagy L.G."/>
            <person name="Martin F."/>
            <person name="Kauserud H."/>
        </authorList>
    </citation>
    <scope>NUCLEOTIDE SEQUENCE</scope>
    <source>
        <strain evidence="1">CBHHK173m</strain>
    </source>
</reference>
<keyword evidence="2" id="KW-1185">Reference proteome</keyword>
<dbReference type="AlphaFoldDB" id="A0AAD6UCP4"/>
<comment type="caution">
    <text evidence="1">The sequence shown here is derived from an EMBL/GenBank/DDBJ whole genome shotgun (WGS) entry which is preliminary data.</text>
</comment>
<protein>
    <recommendedName>
        <fullName evidence="3">F-box domain-containing protein</fullName>
    </recommendedName>
</protein>
<dbReference type="Gene3D" id="3.80.10.10">
    <property type="entry name" value="Ribonuclease Inhibitor"/>
    <property type="match status" value="1"/>
</dbReference>
<proteinExistence type="predicted"/>
<dbReference type="InterPro" id="IPR032675">
    <property type="entry name" value="LRR_dom_sf"/>
</dbReference>
<evidence type="ECO:0000313" key="2">
    <source>
        <dbReference type="Proteomes" id="UP001222325"/>
    </source>
</evidence>
<name>A0AAD6UCP4_9AGAR</name>
<dbReference type="Proteomes" id="UP001222325">
    <property type="component" value="Unassembled WGS sequence"/>
</dbReference>
<evidence type="ECO:0008006" key="3">
    <source>
        <dbReference type="Google" id="ProtNLM"/>
    </source>
</evidence>
<dbReference type="EMBL" id="JARJCN010000016">
    <property type="protein sequence ID" value="KAJ7093468.1"/>
    <property type="molecule type" value="Genomic_DNA"/>
</dbReference>
<evidence type="ECO:0000313" key="1">
    <source>
        <dbReference type="EMBL" id="KAJ7093468.1"/>
    </source>
</evidence>
<organism evidence="1 2">
    <name type="scientific">Mycena belliarum</name>
    <dbReference type="NCBI Taxonomy" id="1033014"/>
    <lineage>
        <taxon>Eukaryota</taxon>
        <taxon>Fungi</taxon>
        <taxon>Dikarya</taxon>
        <taxon>Basidiomycota</taxon>
        <taxon>Agaricomycotina</taxon>
        <taxon>Agaricomycetes</taxon>
        <taxon>Agaricomycetidae</taxon>
        <taxon>Agaricales</taxon>
        <taxon>Marasmiineae</taxon>
        <taxon>Mycenaceae</taxon>
        <taxon>Mycena</taxon>
    </lineage>
</organism>